<accession>A0ABW6PTG7</accession>
<gene>
    <name evidence="1" type="ORF">ACFYTF_21890</name>
</gene>
<sequence length="371" mass="37946">MNISTVQSVPGARRGARWAVAAAAVLLTGCGAEVAPPALPSGDPAPPGASFAYRTGNELAVVRGTETLRAPGSFGYAAGGAAFTADGRVAFTVESGSKTLVAVDVRDGTVRRVDCGCTDAVAVRDGVVAWWHDPGKVMSLDLADAAAVPAVSRTVDFPEGEDGARVPAGEVRILAATPTHILLARVESRGLWWEKSHLYVIGTVSSMRALGRIPEVDAQVSATPGPDGNSFLLVGTAGRTASCGTAHAAVLNAADGAIEPLPALPGQCSSVSFPRWGADGVLTVAARQWADSATAAVNADRLRREGDSWVPVADHPVVDVLRQDPAVVEVIASGEVGRSADVPHGDLFIERAGSRVQLATGVMSLSAPPSS</sequence>
<proteinExistence type="predicted"/>
<name>A0ABW6PTG7_9NOCA</name>
<evidence type="ECO:0000313" key="1">
    <source>
        <dbReference type="EMBL" id="MFF0545488.1"/>
    </source>
</evidence>
<organism evidence="1 2">
    <name type="scientific">Nocardia thailandica</name>
    <dbReference type="NCBI Taxonomy" id="257275"/>
    <lineage>
        <taxon>Bacteria</taxon>
        <taxon>Bacillati</taxon>
        <taxon>Actinomycetota</taxon>
        <taxon>Actinomycetes</taxon>
        <taxon>Mycobacteriales</taxon>
        <taxon>Nocardiaceae</taxon>
        <taxon>Nocardia</taxon>
    </lineage>
</organism>
<keyword evidence="2" id="KW-1185">Reference proteome</keyword>
<evidence type="ECO:0000313" key="2">
    <source>
        <dbReference type="Proteomes" id="UP001601444"/>
    </source>
</evidence>
<dbReference type="InterPro" id="IPR011044">
    <property type="entry name" value="Quino_amine_DH_bsu"/>
</dbReference>
<dbReference type="SUPFAM" id="SSF50969">
    <property type="entry name" value="YVTN repeat-like/Quinoprotein amine dehydrogenase"/>
    <property type="match status" value="1"/>
</dbReference>
<reference evidence="1 2" key="1">
    <citation type="submission" date="2024-10" db="EMBL/GenBank/DDBJ databases">
        <title>The Natural Products Discovery Center: Release of the First 8490 Sequenced Strains for Exploring Actinobacteria Biosynthetic Diversity.</title>
        <authorList>
            <person name="Kalkreuter E."/>
            <person name="Kautsar S.A."/>
            <person name="Yang D."/>
            <person name="Bader C.D."/>
            <person name="Teijaro C.N."/>
            <person name="Fluegel L."/>
            <person name="Davis C.M."/>
            <person name="Simpson J.R."/>
            <person name="Lauterbach L."/>
            <person name="Steele A.D."/>
            <person name="Gui C."/>
            <person name="Meng S."/>
            <person name="Li G."/>
            <person name="Viehrig K."/>
            <person name="Ye F."/>
            <person name="Su P."/>
            <person name="Kiefer A.F."/>
            <person name="Nichols A."/>
            <person name="Cepeda A.J."/>
            <person name="Yan W."/>
            <person name="Fan B."/>
            <person name="Jiang Y."/>
            <person name="Adhikari A."/>
            <person name="Zheng C.-J."/>
            <person name="Schuster L."/>
            <person name="Cowan T.M."/>
            <person name="Smanski M.J."/>
            <person name="Chevrette M.G."/>
            <person name="De Carvalho L.P.S."/>
            <person name="Shen B."/>
        </authorList>
    </citation>
    <scope>NUCLEOTIDE SEQUENCE [LARGE SCALE GENOMIC DNA]</scope>
    <source>
        <strain evidence="1 2">NPDC004045</strain>
    </source>
</reference>
<dbReference type="Proteomes" id="UP001601444">
    <property type="component" value="Unassembled WGS sequence"/>
</dbReference>
<evidence type="ECO:0008006" key="3">
    <source>
        <dbReference type="Google" id="ProtNLM"/>
    </source>
</evidence>
<protein>
    <recommendedName>
        <fullName evidence="3">Lipoprotein</fullName>
    </recommendedName>
</protein>
<dbReference type="EMBL" id="JBIAMX010000014">
    <property type="protein sequence ID" value="MFF0545488.1"/>
    <property type="molecule type" value="Genomic_DNA"/>
</dbReference>
<dbReference type="RefSeq" id="WP_387701927.1">
    <property type="nucleotide sequence ID" value="NZ_JBIAMX010000014.1"/>
</dbReference>
<comment type="caution">
    <text evidence="1">The sequence shown here is derived from an EMBL/GenBank/DDBJ whole genome shotgun (WGS) entry which is preliminary data.</text>
</comment>